<proteinExistence type="predicted"/>
<evidence type="ECO:0000313" key="2">
    <source>
        <dbReference type="EMBL" id="VDK75018.1"/>
    </source>
</evidence>
<evidence type="ECO:0000256" key="1">
    <source>
        <dbReference type="SAM" id="MobiDB-lite"/>
    </source>
</evidence>
<feature type="region of interest" description="Disordered" evidence="1">
    <location>
        <begin position="13"/>
        <end position="33"/>
    </location>
</feature>
<evidence type="ECO:0000313" key="3">
    <source>
        <dbReference type="Proteomes" id="UP000271889"/>
    </source>
</evidence>
<gene>
    <name evidence="2" type="ORF">CGOC_LOCUS7099</name>
</gene>
<dbReference type="EMBL" id="UYRV01024201">
    <property type="protein sequence ID" value="VDK75018.1"/>
    <property type="molecule type" value="Genomic_DNA"/>
</dbReference>
<dbReference type="Proteomes" id="UP000271889">
    <property type="component" value="Unassembled WGS sequence"/>
</dbReference>
<dbReference type="AlphaFoldDB" id="A0A3P6U8B9"/>
<accession>A0A3P6U8B9</accession>
<reference evidence="2 3" key="1">
    <citation type="submission" date="2018-11" db="EMBL/GenBank/DDBJ databases">
        <authorList>
            <consortium name="Pathogen Informatics"/>
        </authorList>
    </citation>
    <scope>NUCLEOTIDE SEQUENCE [LARGE SCALE GENOMIC DNA]</scope>
</reference>
<feature type="compositionally biased region" description="Acidic residues" evidence="1">
    <location>
        <begin position="13"/>
        <end position="26"/>
    </location>
</feature>
<protein>
    <submittedName>
        <fullName evidence="2">Uncharacterized protein</fullName>
    </submittedName>
</protein>
<sequence length="61" mass="6981">MTTYWLLDAEGYELSDDDDDREEPALDPEIFPRNPTFRTMRGSGFGQRSLECDILTLPVAI</sequence>
<keyword evidence="3" id="KW-1185">Reference proteome</keyword>
<organism evidence="2 3">
    <name type="scientific">Cylicostephanus goldi</name>
    <name type="common">Nematode worm</name>
    <dbReference type="NCBI Taxonomy" id="71465"/>
    <lineage>
        <taxon>Eukaryota</taxon>
        <taxon>Metazoa</taxon>
        <taxon>Ecdysozoa</taxon>
        <taxon>Nematoda</taxon>
        <taxon>Chromadorea</taxon>
        <taxon>Rhabditida</taxon>
        <taxon>Rhabditina</taxon>
        <taxon>Rhabditomorpha</taxon>
        <taxon>Strongyloidea</taxon>
        <taxon>Strongylidae</taxon>
        <taxon>Cylicostephanus</taxon>
    </lineage>
</organism>
<name>A0A3P6U8B9_CYLGO</name>